<sequence length="245" mass="27154">MAEIDLITQYNKKSPVSEAYRAIRTNLQFAGAGKPLKLISFTSATPYEGKSTTVSNLAIVMAQNEKNVLLIDCDMRKPVQHKKFGLPNRGLSNYIATGAALEKVIQKNVLPHLDILPSGPVPPNPSELLSSTKMEEVLQAVRDMYDYVLLDMPPVLPVTDAAVMSSKVDGVVLVLSSGDISPDEANRTKAQLEQGGAKILGVILNKVPTQRSYGYSQYYYYYYYDEDHVKHKGHRHHSKEENSGQ</sequence>
<feature type="domain" description="AAA" evidence="9">
    <location>
        <begin position="48"/>
        <end position="172"/>
    </location>
</feature>
<comment type="similarity">
    <text evidence="1">Belongs to the CpsD/CapB family.</text>
</comment>
<dbReference type="CDD" id="cd05387">
    <property type="entry name" value="BY-kinase"/>
    <property type="match status" value="1"/>
</dbReference>
<dbReference type="InterPro" id="IPR027417">
    <property type="entry name" value="P-loop_NTPase"/>
</dbReference>
<dbReference type="EC" id="2.7.10.2" evidence="2"/>
<dbReference type="GO" id="GO:0004715">
    <property type="term" value="F:non-membrane spanning protein tyrosine kinase activity"/>
    <property type="evidence" value="ECO:0007669"/>
    <property type="project" value="UniProtKB-EC"/>
</dbReference>
<keyword evidence="5" id="KW-0418">Kinase</keyword>
<keyword evidence="3" id="KW-0808">Transferase</keyword>
<evidence type="ECO:0000256" key="1">
    <source>
        <dbReference type="ARBA" id="ARBA00007316"/>
    </source>
</evidence>
<dbReference type="AlphaFoldDB" id="A0A1G9W0Y6"/>
<keyword evidence="7" id="KW-0829">Tyrosine-protein kinase</keyword>
<dbReference type="STRING" id="349095.SAMN05660299_01520"/>
<dbReference type="GO" id="GO:0005524">
    <property type="term" value="F:ATP binding"/>
    <property type="evidence" value="ECO:0007669"/>
    <property type="project" value="UniProtKB-KW"/>
</dbReference>
<evidence type="ECO:0000256" key="2">
    <source>
        <dbReference type="ARBA" id="ARBA00011903"/>
    </source>
</evidence>
<dbReference type="InterPro" id="IPR050445">
    <property type="entry name" value="Bact_polysacc_biosynth/exp"/>
</dbReference>
<gene>
    <name evidence="10" type="ORF">SAMN05660299_01520</name>
</gene>
<evidence type="ECO:0000313" key="10">
    <source>
        <dbReference type="EMBL" id="SDM77816.1"/>
    </source>
</evidence>
<reference evidence="10 11" key="1">
    <citation type="submission" date="2016-10" db="EMBL/GenBank/DDBJ databases">
        <authorList>
            <person name="de Groot N.N."/>
        </authorList>
    </citation>
    <scope>NUCLEOTIDE SEQUENCE [LARGE SCALE GENOMIC DNA]</scope>
    <source>
        <strain evidence="10 11">DSM 16981</strain>
    </source>
</reference>
<keyword evidence="11" id="KW-1185">Reference proteome</keyword>
<comment type="catalytic activity">
    <reaction evidence="8">
        <text>L-tyrosyl-[protein] + ATP = O-phospho-L-tyrosyl-[protein] + ADP + H(+)</text>
        <dbReference type="Rhea" id="RHEA:10596"/>
        <dbReference type="Rhea" id="RHEA-COMP:10136"/>
        <dbReference type="Rhea" id="RHEA-COMP:20101"/>
        <dbReference type="ChEBI" id="CHEBI:15378"/>
        <dbReference type="ChEBI" id="CHEBI:30616"/>
        <dbReference type="ChEBI" id="CHEBI:46858"/>
        <dbReference type="ChEBI" id="CHEBI:61978"/>
        <dbReference type="ChEBI" id="CHEBI:456216"/>
        <dbReference type="EC" id="2.7.10.2"/>
    </reaction>
</comment>
<evidence type="ECO:0000256" key="4">
    <source>
        <dbReference type="ARBA" id="ARBA00022741"/>
    </source>
</evidence>
<dbReference type="GO" id="GO:0042802">
    <property type="term" value="F:identical protein binding"/>
    <property type="evidence" value="ECO:0007669"/>
    <property type="project" value="UniProtKB-ARBA"/>
</dbReference>
<evidence type="ECO:0000256" key="3">
    <source>
        <dbReference type="ARBA" id="ARBA00022679"/>
    </source>
</evidence>
<evidence type="ECO:0000256" key="7">
    <source>
        <dbReference type="ARBA" id="ARBA00023137"/>
    </source>
</evidence>
<dbReference type="NCBIfam" id="TIGR01007">
    <property type="entry name" value="eps_fam"/>
    <property type="match status" value="1"/>
</dbReference>
<organism evidence="10 11">
    <name type="scientific">Megasphaera paucivorans</name>
    <dbReference type="NCBI Taxonomy" id="349095"/>
    <lineage>
        <taxon>Bacteria</taxon>
        <taxon>Bacillati</taxon>
        <taxon>Bacillota</taxon>
        <taxon>Negativicutes</taxon>
        <taxon>Veillonellales</taxon>
        <taxon>Veillonellaceae</taxon>
        <taxon>Megasphaera</taxon>
    </lineage>
</organism>
<dbReference type="EMBL" id="FNHQ01000013">
    <property type="protein sequence ID" value="SDM77816.1"/>
    <property type="molecule type" value="Genomic_DNA"/>
</dbReference>
<evidence type="ECO:0000313" key="11">
    <source>
        <dbReference type="Proteomes" id="UP000199309"/>
    </source>
</evidence>
<dbReference type="PANTHER" id="PTHR32309">
    <property type="entry name" value="TYROSINE-PROTEIN KINASE"/>
    <property type="match status" value="1"/>
</dbReference>
<dbReference type="Pfam" id="PF13614">
    <property type="entry name" value="AAA_31"/>
    <property type="match status" value="1"/>
</dbReference>
<proteinExistence type="inferred from homology"/>
<dbReference type="Proteomes" id="UP000199309">
    <property type="component" value="Unassembled WGS sequence"/>
</dbReference>
<dbReference type="PANTHER" id="PTHR32309:SF13">
    <property type="entry name" value="FERRIC ENTEROBACTIN TRANSPORT PROTEIN FEPE"/>
    <property type="match status" value="1"/>
</dbReference>
<dbReference type="SUPFAM" id="SSF52540">
    <property type="entry name" value="P-loop containing nucleoside triphosphate hydrolases"/>
    <property type="match status" value="1"/>
</dbReference>
<evidence type="ECO:0000256" key="5">
    <source>
        <dbReference type="ARBA" id="ARBA00022777"/>
    </source>
</evidence>
<dbReference type="OrthoDB" id="9794577at2"/>
<keyword evidence="6" id="KW-0067">ATP-binding</keyword>
<name>A0A1G9W0Y6_9FIRM</name>
<dbReference type="InterPro" id="IPR025669">
    <property type="entry name" value="AAA_dom"/>
</dbReference>
<dbReference type="FunFam" id="3.40.50.300:FF:000527">
    <property type="entry name" value="Tyrosine-protein kinase etk"/>
    <property type="match status" value="1"/>
</dbReference>
<dbReference type="GO" id="GO:0005886">
    <property type="term" value="C:plasma membrane"/>
    <property type="evidence" value="ECO:0007669"/>
    <property type="project" value="UniProtKB-ARBA"/>
</dbReference>
<dbReference type="RefSeq" id="WP_091650133.1">
    <property type="nucleotide sequence ID" value="NZ_FNHQ01000013.1"/>
</dbReference>
<evidence type="ECO:0000259" key="9">
    <source>
        <dbReference type="Pfam" id="PF13614"/>
    </source>
</evidence>
<evidence type="ECO:0000256" key="6">
    <source>
        <dbReference type="ARBA" id="ARBA00022840"/>
    </source>
</evidence>
<dbReference type="InterPro" id="IPR005702">
    <property type="entry name" value="Wzc-like_C"/>
</dbReference>
<keyword evidence="4" id="KW-0547">Nucleotide-binding</keyword>
<dbReference type="Gene3D" id="3.40.50.300">
    <property type="entry name" value="P-loop containing nucleotide triphosphate hydrolases"/>
    <property type="match status" value="1"/>
</dbReference>
<accession>A0A1G9W0Y6</accession>
<evidence type="ECO:0000256" key="8">
    <source>
        <dbReference type="ARBA" id="ARBA00051245"/>
    </source>
</evidence>
<protein>
    <recommendedName>
        <fullName evidence="2">non-specific protein-tyrosine kinase</fullName>
        <ecNumber evidence="2">2.7.10.2</ecNumber>
    </recommendedName>
</protein>